<evidence type="ECO:0000256" key="1">
    <source>
        <dbReference type="ARBA" id="ARBA00023015"/>
    </source>
</evidence>
<gene>
    <name evidence="5" type="ORF">ACFOEK_10270</name>
</gene>
<dbReference type="PANTHER" id="PTHR30204">
    <property type="entry name" value="REDOX-CYCLING DRUG-SENSING TRANSCRIPTIONAL ACTIVATOR SOXR"/>
    <property type="match status" value="1"/>
</dbReference>
<keyword evidence="3" id="KW-0804">Transcription</keyword>
<proteinExistence type="predicted"/>
<dbReference type="PROSITE" id="PS50937">
    <property type="entry name" value="HTH_MERR_2"/>
    <property type="match status" value="1"/>
</dbReference>
<dbReference type="InterPro" id="IPR047057">
    <property type="entry name" value="MerR_fam"/>
</dbReference>
<evidence type="ECO:0000256" key="3">
    <source>
        <dbReference type="ARBA" id="ARBA00023163"/>
    </source>
</evidence>
<dbReference type="PANTHER" id="PTHR30204:SF94">
    <property type="entry name" value="HEAVY METAL-DEPENDENT TRANSCRIPTIONAL REGULATOR HI_0293-RELATED"/>
    <property type="match status" value="1"/>
</dbReference>
<dbReference type="SUPFAM" id="SSF46955">
    <property type="entry name" value="Putative DNA-binding domain"/>
    <property type="match status" value="1"/>
</dbReference>
<accession>A0ABV7HC09</accession>
<keyword evidence="1" id="KW-0805">Transcription regulation</keyword>
<feature type="domain" description="HTH merR-type" evidence="4">
    <location>
        <begin position="1"/>
        <end position="69"/>
    </location>
</feature>
<protein>
    <submittedName>
        <fullName evidence="5">MerR family transcriptional regulator</fullName>
    </submittedName>
</protein>
<dbReference type="Gene3D" id="1.10.1660.10">
    <property type="match status" value="1"/>
</dbReference>
<reference evidence="6" key="1">
    <citation type="journal article" date="2019" name="Int. J. Syst. Evol. Microbiol.">
        <title>The Global Catalogue of Microorganisms (GCM) 10K type strain sequencing project: providing services to taxonomists for standard genome sequencing and annotation.</title>
        <authorList>
            <consortium name="The Broad Institute Genomics Platform"/>
            <consortium name="The Broad Institute Genome Sequencing Center for Infectious Disease"/>
            <person name="Wu L."/>
            <person name="Ma J."/>
        </authorList>
    </citation>
    <scope>NUCLEOTIDE SEQUENCE [LARGE SCALE GENOMIC DNA]</scope>
    <source>
        <strain evidence="6">KCTC 52438</strain>
    </source>
</reference>
<organism evidence="5 6">
    <name type="scientific">Litoribrevibacter euphylliae</name>
    <dbReference type="NCBI Taxonomy" id="1834034"/>
    <lineage>
        <taxon>Bacteria</taxon>
        <taxon>Pseudomonadati</taxon>
        <taxon>Pseudomonadota</taxon>
        <taxon>Gammaproteobacteria</taxon>
        <taxon>Oceanospirillales</taxon>
        <taxon>Oceanospirillaceae</taxon>
        <taxon>Litoribrevibacter</taxon>
    </lineage>
</organism>
<dbReference type="SMART" id="SM00422">
    <property type="entry name" value="HTH_MERR"/>
    <property type="match status" value="1"/>
</dbReference>
<keyword evidence="6" id="KW-1185">Reference proteome</keyword>
<dbReference type="Proteomes" id="UP001595476">
    <property type="component" value="Unassembled WGS sequence"/>
</dbReference>
<evidence type="ECO:0000256" key="2">
    <source>
        <dbReference type="ARBA" id="ARBA00023125"/>
    </source>
</evidence>
<dbReference type="PROSITE" id="PS00552">
    <property type="entry name" value="HTH_MERR_1"/>
    <property type="match status" value="1"/>
</dbReference>
<dbReference type="InterPro" id="IPR009061">
    <property type="entry name" value="DNA-bd_dom_put_sf"/>
</dbReference>
<comment type="caution">
    <text evidence="5">The sequence shown here is derived from an EMBL/GenBank/DDBJ whole genome shotgun (WGS) entry which is preliminary data.</text>
</comment>
<keyword evidence="2" id="KW-0238">DNA-binding</keyword>
<dbReference type="RefSeq" id="WP_386720116.1">
    <property type="nucleotide sequence ID" value="NZ_JBHRSZ010000004.1"/>
</dbReference>
<dbReference type="Pfam" id="PF13411">
    <property type="entry name" value="MerR_1"/>
    <property type="match status" value="1"/>
</dbReference>
<sequence>MKIGELSKITGLAPSRIRFYESIGLLKIVKRQANGYRDYPPEAVIVLKLIDVAQQAGFTLDELRALLPPDLTQWDHDSLVKALHQKLEDIEILQKKLADNKTKLLEVLKEVDAKPKDMDCDDNARRVLSQFNIE</sequence>
<evidence type="ECO:0000313" key="5">
    <source>
        <dbReference type="EMBL" id="MFC3151410.1"/>
    </source>
</evidence>
<dbReference type="EMBL" id="JBHRSZ010000004">
    <property type="protein sequence ID" value="MFC3151410.1"/>
    <property type="molecule type" value="Genomic_DNA"/>
</dbReference>
<evidence type="ECO:0000313" key="6">
    <source>
        <dbReference type="Proteomes" id="UP001595476"/>
    </source>
</evidence>
<evidence type="ECO:0000259" key="4">
    <source>
        <dbReference type="PROSITE" id="PS50937"/>
    </source>
</evidence>
<name>A0ABV7HC09_9GAMM</name>
<dbReference type="InterPro" id="IPR000551">
    <property type="entry name" value="MerR-type_HTH_dom"/>
</dbReference>